<sequence length="512" mass="56469">MQERYRAADRSTHLHHNGSNFAEWVTSINRVLCIALNTELFVDYLPSSFKKLSPQEHRAISHFINATLPPNFALCIGIVPARTTAKEFFGAIKARCFPGNCFQKLKMVKDVLDLLVENGAGQHKLNSAIILSLCKSFLIFKKLGIDADELEGLLAQAACHAPPSLDHVAFDQLVTSAILAKGDEKPSSTFVGQVILNTLRRDDKQTSLPFIYHMSGTQDHQPLHSRPCLPYFAKPMGSTSNVRCPPEHLMDKSSGSCFHCGGTSHWQANCLHTKGFANQNPRLVSLGPLCSPCPGTPDRRSQNLSSPHYQRERVLQVKFVESDVSDCVLIDTGASINLSGSARFVPNLKAKHQDQVPQLDSRGHGESNGLPKSEAYALLAFCLRLCEFHAQPNSQLSVPQVISPSRIIQSGALHQDVVPSWRQCYCSCTRSSPARKAHTKGNGVQAIKAIHDWWLATLGPHTNKMIQSASVIFPKFQPYGQPKTPGKASLSHIVRAINLGKVPTEQYFEEEN</sequence>
<dbReference type="OrthoDB" id="2505547at2759"/>
<gene>
    <name evidence="1" type="ORF">O181_077280</name>
</gene>
<evidence type="ECO:0000313" key="1">
    <source>
        <dbReference type="EMBL" id="MBW0537565.1"/>
    </source>
</evidence>
<comment type="caution">
    <text evidence="1">The sequence shown here is derived from an EMBL/GenBank/DDBJ whole genome shotgun (WGS) entry which is preliminary data.</text>
</comment>
<accession>A0A9Q3IFU0</accession>
<dbReference type="Proteomes" id="UP000765509">
    <property type="component" value="Unassembled WGS sequence"/>
</dbReference>
<reference evidence="1" key="1">
    <citation type="submission" date="2021-03" db="EMBL/GenBank/DDBJ databases">
        <title>Draft genome sequence of rust myrtle Austropuccinia psidii MF-1, a brazilian biotype.</title>
        <authorList>
            <person name="Quecine M.C."/>
            <person name="Pachon D.M.R."/>
            <person name="Bonatelli M.L."/>
            <person name="Correr F.H."/>
            <person name="Franceschini L.M."/>
            <person name="Leite T.F."/>
            <person name="Margarido G.R.A."/>
            <person name="Almeida C.A."/>
            <person name="Ferrarezi J.A."/>
            <person name="Labate C.A."/>
        </authorList>
    </citation>
    <scope>NUCLEOTIDE SEQUENCE</scope>
    <source>
        <strain evidence="1">MF-1</strain>
    </source>
</reference>
<name>A0A9Q3IFU0_9BASI</name>
<organism evidence="1 2">
    <name type="scientific">Austropuccinia psidii MF-1</name>
    <dbReference type="NCBI Taxonomy" id="1389203"/>
    <lineage>
        <taxon>Eukaryota</taxon>
        <taxon>Fungi</taxon>
        <taxon>Dikarya</taxon>
        <taxon>Basidiomycota</taxon>
        <taxon>Pucciniomycotina</taxon>
        <taxon>Pucciniomycetes</taxon>
        <taxon>Pucciniales</taxon>
        <taxon>Sphaerophragmiaceae</taxon>
        <taxon>Austropuccinia</taxon>
    </lineage>
</organism>
<proteinExistence type="predicted"/>
<dbReference type="AlphaFoldDB" id="A0A9Q3IFU0"/>
<evidence type="ECO:0000313" key="2">
    <source>
        <dbReference type="Proteomes" id="UP000765509"/>
    </source>
</evidence>
<keyword evidence="2" id="KW-1185">Reference proteome</keyword>
<protein>
    <submittedName>
        <fullName evidence="1">Uncharacterized protein</fullName>
    </submittedName>
</protein>
<dbReference type="EMBL" id="AVOT02042176">
    <property type="protein sequence ID" value="MBW0537565.1"/>
    <property type="molecule type" value="Genomic_DNA"/>
</dbReference>